<gene>
    <name evidence="2" type="ORF">J5N97_019824</name>
</gene>
<evidence type="ECO:0000313" key="2">
    <source>
        <dbReference type="EMBL" id="KAJ0971865.1"/>
    </source>
</evidence>
<organism evidence="2 3">
    <name type="scientific">Dioscorea zingiberensis</name>
    <dbReference type="NCBI Taxonomy" id="325984"/>
    <lineage>
        <taxon>Eukaryota</taxon>
        <taxon>Viridiplantae</taxon>
        <taxon>Streptophyta</taxon>
        <taxon>Embryophyta</taxon>
        <taxon>Tracheophyta</taxon>
        <taxon>Spermatophyta</taxon>
        <taxon>Magnoliopsida</taxon>
        <taxon>Liliopsida</taxon>
        <taxon>Dioscoreales</taxon>
        <taxon>Dioscoreaceae</taxon>
        <taxon>Dioscorea</taxon>
    </lineage>
</organism>
<reference evidence="2" key="1">
    <citation type="submission" date="2021-03" db="EMBL/GenBank/DDBJ databases">
        <authorList>
            <person name="Li Z."/>
            <person name="Yang C."/>
        </authorList>
    </citation>
    <scope>NUCLEOTIDE SEQUENCE</scope>
    <source>
        <strain evidence="2">Dzin_1.0</strain>
        <tissue evidence="2">Leaf</tissue>
    </source>
</reference>
<dbReference type="AlphaFoldDB" id="A0A9D5HD28"/>
<name>A0A9D5HD28_9LILI</name>
<evidence type="ECO:0000256" key="1">
    <source>
        <dbReference type="SAM" id="MobiDB-lite"/>
    </source>
</evidence>
<evidence type="ECO:0000313" key="3">
    <source>
        <dbReference type="Proteomes" id="UP001085076"/>
    </source>
</evidence>
<sequence>MGVLRRGNGETLSLPSRANRPPLRHLRDHREREEILALERSRSCEGTLKLHFWRPCKIGYRYLEDGAKVRDSRGKHLDL</sequence>
<feature type="region of interest" description="Disordered" evidence="1">
    <location>
        <begin position="1"/>
        <end position="26"/>
    </location>
</feature>
<proteinExistence type="predicted"/>
<accession>A0A9D5HD28</accession>
<comment type="caution">
    <text evidence="2">The sequence shown here is derived from an EMBL/GenBank/DDBJ whole genome shotgun (WGS) entry which is preliminary data.</text>
</comment>
<reference evidence="2" key="2">
    <citation type="journal article" date="2022" name="Hortic Res">
        <title>The genome of Dioscorea zingiberensis sheds light on the biosynthesis, origin and evolution of the medicinally important diosgenin saponins.</title>
        <authorList>
            <person name="Li Y."/>
            <person name="Tan C."/>
            <person name="Li Z."/>
            <person name="Guo J."/>
            <person name="Li S."/>
            <person name="Chen X."/>
            <person name="Wang C."/>
            <person name="Dai X."/>
            <person name="Yang H."/>
            <person name="Song W."/>
            <person name="Hou L."/>
            <person name="Xu J."/>
            <person name="Tong Z."/>
            <person name="Xu A."/>
            <person name="Yuan X."/>
            <person name="Wang W."/>
            <person name="Yang Q."/>
            <person name="Chen L."/>
            <person name="Sun Z."/>
            <person name="Wang K."/>
            <person name="Pan B."/>
            <person name="Chen J."/>
            <person name="Bao Y."/>
            <person name="Liu F."/>
            <person name="Qi X."/>
            <person name="Gang D.R."/>
            <person name="Wen J."/>
            <person name="Li J."/>
        </authorList>
    </citation>
    <scope>NUCLEOTIDE SEQUENCE</scope>
    <source>
        <strain evidence="2">Dzin_1.0</strain>
    </source>
</reference>
<keyword evidence="3" id="KW-1185">Reference proteome</keyword>
<dbReference type="Proteomes" id="UP001085076">
    <property type="component" value="Miscellaneous, Linkage group lg05"/>
</dbReference>
<protein>
    <submittedName>
        <fullName evidence="2">Uncharacterized protein</fullName>
    </submittedName>
</protein>
<dbReference type="EMBL" id="JAGGNH010000005">
    <property type="protein sequence ID" value="KAJ0971865.1"/>
    <property type="molecule type" value="Genomic_DNA"/>
</dbReference>